<dbReference type="PROSITE" id="PS51186">
    <property type="entry name" value="GNAT"/>
    <property type="match status" value="1"/>
</dbReference>
<dbReference type="Proteomes" id="UP000564644">
    <property type="component" value="Unassembled WGS sequence"/>
</dbReference>
<dbReference type="GO" id="GO:0016747">
    <property type="term" value="F:acyltransferase activity, transferring groups other than amino-acyl groups"/>
    <property type="evidence" value="ECO:0007669"/>
    <property type="project" value="InterPro"/>
</dbReference>
<dbReference type="PANTHER" id="PTHR43877:SF2">
    <property type="entry name" value="AMINOALKYLPHOSPHONATE N-ACETYLTRANSFERASE-RELATED"/>
    <property type="match status" value="1"/>
</dbReference>
<reference evidence="4 5" key="1">
    <citation type="submission" date="2020-08" db="EMBL/GenBank/DDBJ databases">
        <title>Cohnella phylogeny.</title>
        <authorList>
            <person name="Dunlap C."/>
        </authorList>
    </citation>
    <scope>NUCLEOTIDE SEQUENCE [LARGE SCALE GENOMIC DNA]</scope>
    <source>
        <strain evidence="4 5">CBP 2801</strain>
    </source>
</reference>
<dbReference type="SUPFAM" id="SSF52540">
    <property type="entry name" value="P-loop containing nucleoside triphosphate hydrolases"/>
    <property type="match status" value="1"/>
</dbReference>
<keyword evidence="5" id="KW-1185">Reference proteome</keyword>
<dbReference type="InterPro" id="IPR000182">
    <property type="entry name" value="GNAT_dom"/>
</dbReference>
<accession>A0A7X0VXY1</accession>
<dbReference type="EMBL" id="JACJVO010000019">
    <property type="protein sequence ID" value="MBB6732383.1"/>
    <property type="molecule type" value="Genomic_DNA"/>
</dbReference>
<dbReference type="Pfam" id="PF00583">
    <property type="entry name" value="Acetyltransf_1"/>
    <property type="match status" value="1"/>
</dbReference>
<dbReference type="Gene3D" id="3.40.630.30">
    <property type="match status" value="1"/>
</dbReference>
<dbReference type="InterPro" id="IPR016181">
    <property type="entry name" value="Acyl_CoA_acyltransferase"/>
</dbReference>
<evidence type="ECO:0000256" key="1">
    <source>
        <dbReference type="ARBA" id="ARBA00022679"/>
    </source>
</evidence>
<organism evidence="4 5">
    <name type="scientific">Cohnella zeiphila</name>
    <dbReference type="NCBI Taxonomy" id="2761120"/>
    <lineage>
        <taxon>Bacteria</taxon>
        <taxon>Bacillati</taxon>
        <taxon>Bacillota</taxon>
        <taxon>Bacilli</taxon>
        <taxon>Bacillales</taxon>
        <taxon>Paenibacillaceae</taxon>
        <taxon>Cohnella</taxon>
    </lineage>
</organism>
<dbReference type="CDD" id="cd04301">
    <property type="entry name" value="NAT_SF"/>
    <property type="match status" value="1"/>
</dbReference>
<dbReference type="Gene3D" id="3.40.50.300">
    <property type="entry name" value="P-loop containing nucleotide triphosphate hydrolases"/>
    <property type="match status" value="1"/>
</dbReference>
<keyword evidence="2" id="KW-0012">Acyltransferase</keyword>
<proteinExistence type="predicted"/>
<name>A0A7X0VXY1_9BACL</name>
<evidence type="ECO:0000259" key="3">
    <source>
        <dbReference type="PROSITE" id="PS51186"/>
    </source>
</evidence>
<protein>
    <submittedName>
        <fullName evidence="4">GNAT family N-acetyltransferase</fullName>
    </submittedName>
</protein>
<dbReference type="SUPFAM" id="SSF55729">
    <property type="entry name" value="Acyl-CoA N-acyltransferases (Nat)"/>
    <property type="match status" value="1"/>
</dbReference>
<dbReference type="PANTHER" id="PTHR43877">
    <property type="entry name" value="AMINOALKYLPHOSPHONATE N-ACETYLTRANSFERASE-RELATED-RELATED"/>
    <property type="match status" value="1"/>
</dbReference>
<keyword evidence="1 4" id="KW-0808">Transferase</keyword>
<evidence type="ECO:0000256" key="2">
    <source>
        <dbReference type="ARBA" id="ARBA00023315"/>
    </source>
</evidence>
<comment type="caution">
    <text evidence="4">The sequence shown here is derived from an EMBL/GenBank/DDBJ whole genome shotgun (WGS) entry which is preliminary data.</text>
</comment>
<evidence type="ECO:0000313" key="4">
    <source>
        <dbReference type="EMBL" id="MBB6732383.1"/>
    </source>
</evidence>
<feature type="domain" description="N-acetyltransferase" evidence="3">
    <location>
        <begin position="321"/>
        <end position="480"/>
    </location>
</feature>
<dbReference type="InterPro" id="IPR027417">
    <property type="entry name" value="P-loop_NTPase"/>
</dbReference>
<gene>
    <name evidence="4" type="ORF">H7C18_15795</name>
</gene>
<evidence type="ECO:0000313" key="5">
    <source>
        <dbReference type="Proteomes" id="UP000564644"/>
    </source>
</evidence>
<sequence length="480" mass="55524">MKKQMVLLEGIPGSGKSTLARFMAIQMERNGRRPILFHETTADHPIIFLDAVPDTEAWMDTYRSRWSEFLNSDSDPGVLYVMESSLFQFPILSMLNRDVDRQAIRTFVREILELLERHDAQLVFLYSDDSASAIREMIQSRGGDAFLKQKYKQNEDENYYRNRGQTGAKLHLIFLEEYAALARELAERASLPTMAVERSARDWPSYQRRLLERFGLNLIPDPPVEEAKLQRYAGKYRNEEMNLDIAVECREGKLFIFGNRLLKCRSENVFYLDDMSVEVVFREVNGRFERIVIGEKDLYANRREEGTPFKRIAYRKEAVMFEHRPLEETDLETISSFPQTAEELFYIGPRFEFPLTPEQIRGMLEGRTNPTVVVDSLQGNRPVAYANLYDHNPEDSSCWLGNVIVSDEYRGRGAAEHLIGAMEDAARNGHGLRRLKLYCHNPNTRALIFYCKIGFRPCGAKTIVNREGQKIVAVEMVKEL</sequence>
<dbReference type="AlphaFoldDB" id="A0A7X0VXY1"/>
<dbReference type="InterPro" id="IPR050832">
    <property type="entry name" value="Bact_Acetyltransf"/>
</dbReference>
<dbReference type="RefSeq" id="WP_185130049.1">
    <property type="nucleotide sequence ID" value="NZ_JACJVO010000019.1"/>
</dbReference>